<keyword evidence="1" id="KW-1133">Transmembrane helix</keyword>
<feature type="transmembrane region" description="Helical" evidence="1">
    <location>
        <begin position="12"/>
        <end position="31"/>
    </location>
</feature>
<dbReference type="GO" id="GO:0005543">
    <property type="term" value="F:phospholipid binding"/>
    <property type="evidence" value="ECO:0007669"/>
    <property type="project" value="TreeGrafter"/>
</dbReference>
<dbReference type="RefSeq" id="WP_353546792.1">
    <property type="nucleotide sequence ID" value="NZ_JAGKSB010000006.1"/>
</dbReference>
<keyword evidence="4" id="KW-1185">Reference proteome</keyword>
<keyword evidence="1" id="KW-0472">Membrane</keyword>
<gene>
    <name evidence="3" type="ORF">J5U18_06955</name>
</gene>
<comment type="caution">
    <text evidence="3">The sequence shown here is derived from an EMBL/GenBank/DDBJ whole genome shotgun (WGS) entry which is preliminary data.</text>
</comment>
<feature type="domain" description="Mce/MlaD" evidence="2">
    <location>
        <begin position="40"/>
        <end position="116"/>
    </location>
</feature>
<protein>
    <submittedName>
        <fullName evidence="3">MCE family protein</fullName>
    </submittedName>
</protein>
<dbReference type="InterPro" id="IPR052336">
    <property type="entry name" value="MlaD_Phospholipid_Transporter"/>
</dbReference>
<sequence length="328" mass="35089">MSKEETKRSVIVGLFVFIGLAILIAGIVVLGSQQKKFTKTIEVKTTFHDVNGLKVGSNVWFSGVKIGIIKSINFESIQDVEVVMTVDQKSAEFIRKDAMTKLGSDGLIGNRIIVIVGGSQTAAGIQQGDFLKSAKATDMEDMMATLQLNNENLVKITTDFVQISHNLAAGKGVVGAMLSDSTLALSLQQSMASINQTMANANAASQNLVTLSNKLNSNTGLIHDLTTDKAVFASLRESAAQLQGVTQTANALMTNLNTASDRLNAKDNAVGTLLNDPASAAQIKDILNNLNSSTANLDENMKALQSNFLFRGYFKKKAKEEAKAAEKE</sequence>
<dbReference type="AlphaFoldDB" id="A0A8T4HF27"/>
<dbReference type="PANTHER" id="PTHR33371:SF4">
    <property type="entry name" value="INTERMEMBRANE PHOSPHOLIPID TRANSPORT SYSTEM BINDING PROTEIN MLAD"/>
    <property type="match status" value="1"/>
</dbReference>
<accession>A0A8T4HF27</accession>
<evidence type="ECO:0000259" key="2">
    <source>
        <dbReference type="Pfam" id="PF02470"/>
    </source>
</evidence>
<evidence type="ECO:0000256" key="1">
    <source>
        <dbReference type="SAM" id="Phobius"/>
    </source>
</evidence>
<dbReference type="Proteomes" id="UP000679691">
    <property type="component" value="Unassembled WGS sequence"/>
</dbReference>
<dbReference type="InterPro" id="IPR003399">
    <property type="entry name" value="Mce/MlaD"/>
</dbReference>
<evidence type="ECO:0000313" key="3">
    <source>
        <dbReference type="EMBL" id="MBP3943301.1"/>
    </source>
</evidence>
<evidence type="ECO:0000313" key="4">
    <source>
        <dbReference type="Proteomes" id="UP000679691"/>
    </source>
</evidence>
<dbReference type="EMBL" id="JAGKSB010000006">
    <property type="protein sequence ID" value="MBP3943301.1"/>
    <property type="molecule type" value="Genomic_DNA"/>
</dbReference>
<proteinExistence type="predicted"/>
<dbReference type="PANTHER" id="PTHR33371">
    <property type="entry name" value="INTERMEMBRANE PHOSPHOLIPID TRANSPORT SYSTEM BINDING PROTEIN MLAD-RELATED"/>
    <property type="match status" value="1"/>
</dbReference>
<name>A0A8T4HF27_9SPHI</name>
<dbReference type="Pfam" id="PF02470">
    <property type="entry name" value="MlaD"/>
    <property type="match status" value="1"/>
</dbReference>
<organism evidence="3 4">
    <name type="scientific">Rhinopithecimicrobium faecis</name>
    <dbReference type="NCBI Taxonomy" id="2820698"/>
    <lineage>
        <taxon>Bacteria</taxon>
        <taxon>Pseudomonadati</taxon>
        <taxon>Bacteroidota</taxon>
        <taxon>Sphingobacteriia</taxon>
        <taxon>Sphingobacteriales</taxon>
        <taxon>Sphingobacteriaceae</taxon>
        <taxon>Rhinopithecimicrobium</taxon>
    </lineage>
</organism>
<keyword evidence="1" id="KW-0812">Transmembrane</keyword>
<reference evidence="3" key="1">
    <citation type="submission" date="2021-03" db="EMBL/GenBank/DDBJ databases">
        <authorList>
            <person name="Lu T."/>
            <person name="Wang Q."/>
            <person name="Han X."/>
        </authorList>
    </citation>
    <scope>NUCLEOTIDE SEQUENCE</scope>
    <source>
        <strain evidence="3">WQ 2009</strain>
    </source>
</reference>
<dbReference type="GO" id="GO:0005548">
    <property type="term" value="F:phospholipid transporter activity"/>
    <property type="evidence" value="ECO:0007669"/>
    <property type="project" value="TreeGrafter"/>
</dbReference>